<evidence type="ECO:0000313" key="2">
    <source>
        <dbReference type="Proteomes" id="UP000719766"/>
    </source>
</evidence>
<reference evidence="1" key="1">
    <citation type="journal article" date="2020" name="New Phytol.">
        <title>Comparative genomics reveals dynamic genome evolution in host specialist ectomycorrhizal fungi.</title>
        <authorList>
            <person name="Lofgren L.A."/>
            <person name="Nguyen N.H."/>
            <person name="Vilgalys R."/>
            <person name="Ruytinx J."/>
            <person name="Liao H.L."/>
            <person name="Branco S."/>
            <person name="Kuo A."/>
            <person name="LaButti K."/>
            <person name="Lipzen A."/>
            <person name="Andreopoulos W."/>
            <person name="Pangilinan J."/>
            <person name="Riley R."/>
            <person name="Hundley H."/>
            <person name="Na H."/>
            <person name="Barry K."/>
            <person name="Grigoriev I.V."/>
            <person name="Stajich J.E."/>
            <person name="Kennedy P.G."/>
        </authorList>
    </citation>
    <scope>NUCLEOTIDE SEQUENCE</scope>
    <source>
        <strain evidence="1">S12</strain>
    </source>
</reference>
<evidence type="ECO:0000313" key="1">
    <source>
        <dbReference type="EMBL" id="KAG1788598.1"/>
    </source>
</evidence>
<dbReference type="OrthoDB" id="2692763at2759"/>
<accession>A0A9P7DDN0</accession>
<dbReference type="GeneID" id="64601104"/>
<dbReference type="EMBL" id="JABBWE010000067">
    <property type="protein sequence ID" value="KAG1788598.1"/>
    <property type="molecule type" value="Genomic_DNA"/>
</dbReference>
<proteinExistence type="predicted"/>
<keyword evidence="2" id="KW-1185">Reference proteome</keyword>
<organism evidence="1 2">
    <name type="scientific">Suillus plorans</name>
    <dbReference type="NCBI Taxonomy" id="116603"/>
    <lineage>
        <taxon>Eukaryota</taxon>
        <taxon>Fungi</taxon>
        <taxon>Dikarya</taxon>
        <taxon>Basidiomycota</taxon>
        <taxon>Agaricomycotina</taxon>
        <taxon>Agaricomycetes</taxon>
        <taxon>Agaricomycetidae</taxon>
        <taxon>Boletales</taxon>
        <taxon>Suillineae</taxon>
        <taxon>Suillaceae</taxon>
        <taxon>Suillus</taxon>
    </lineage>
</organism>
<gene>
    <name evidence="1" type="ORF">HD556DRAFT_1447807</name>
</gene>
<protein>
    <submittedName>
        <fullName evidence="1">Uncharacterized protein</fullName>
    </submittedName>
</protein>
<comment type="caution">
    <text evidence="1">The sequence shown here is derived from an EMBL/GenBank/DDBJ whole genome shotgun (WGS) entry which is preliminary data.</text>
</comment>
<dbReference type="RefSeq" id="XP_041155796.1">
    <property type="nucleotide sequence ID" value="XM_041307340.1"/>
</dbReference>
<dbReference type="Proteomes" id="UP000719766">
    <property type="component" value="Unassembled WGS sequence"/>
</dbReference>
<dbReference type="AlphaFoldDB" id="A0A9P7DDN0"/>
<name>A0A9P7DDN0_9AGAM</name>
<sequence length="374" mass="40373">MPSWQTQTEALPTQHAGTEIFDMCWNFEDDPMPTVERPNKTPSAEPHMRSQAFDMCWDTEVTPAPTDPAEAAIPLKAGEYDLCWNGEEGLPTIDLAPILQPDTGENETIDVTDTRKNKTMDITIPGGAGQYDMCWNDCASAEAVGYIGDFDMCWGVSPMAGDDHVESGLIAAPVIDLVNAADTQASYDMCFENISPTTSPAPSDGSPSQTVEAGEELLRRANLRLENIDAAMSRSMCLLIIELMSRIAMLQEMTEGNIAEISWMPTRSAYLLGFCRIWAPSLLSILLLVLLAGASESEQAADLVALVFLGDRSFTAGDLSLAASDFFGNQSFTAGEGNRSFTAGDLSLVANDFFGNPSFTAGDIFLVALVFLVD</sequence>